<dbReference type="EMBL" id="VLKY01000014">
    <property type="protein sequence ID" value="TWI50891.1"/>
    <property type="molecule type" value="Genomic_DNA"/>
</dbReference>
<dbReference type="InterPro" id="IPR052732">
    <property type="entry name" value="Cell-binding_unc_protein"/>
</dbReference>
<evidence type="ECO:0000259" key="1">
    <source>
        <dbReference type="Pfam" id="PF01636"/>
    </source>
</evidence>
<accession>A0A562Q2G4</accession>
<dbReference type="PANTHER" id="PTHR43883:SF1">
    <property type="entry name" value="GLUCONOKINASE"/>
    <property type="match status" value="1"/>
</dbReference>
<dbReference type="Gene3D" id="3.40.50.300">
    <property type="entry name" value="P-loop containing nucleotide triphosphate hydrolases"/>
    <property type="match status" value="1"/>
</dbReference>
<dbReference type="Pfam" id="PF01636">
    <property type="entry name" value="APH"/>
    <property type="match status" value="1"/>
</dbReference>
<dbReference type="Gene3D" id="3.90.1200.10">
    <property type="match status" value="1"/>
</dbReference>
<evidence type="ECO:0000313" key="3">
    <source>
        <dbReference type="Proteomes" id="UP000316905"/>
    </source>
</evidence>
<gene>
    <name evidence="2" type="ORF">IQ22_03813</name>
</gene>
<dbReference type="InterPro" id="IPR027417">
    <property type="entry name" value="P-loop_NTPase"/>
</dbReference>
<dbReference type="Pfam" id="PF13671">
    <property type="entry name" value="AAA_33"/>
    <property type="match status" value="1"/>
</dbReference>
<evidence type="ECO:0000313" key="2">
    <source>
        <dbReference type="EMBL" id="TWI50891.1"/>
    </source>
</evidence>
<protein>
    <recommendedName>
        <fullName evidence="1">Aminoglycoside phosphotransferase domain-containing protein</fullName>
    </recommendedName>
</protein>
<name>A0A562Q2G4_9PSED</name>
<dbReference type="RefSeq" id="WP_145144740.1">
    <property type="nucleotide sequence ID" value="NZ_VLKY01000014.1"/>
</dbReference>
<dbReference type="PANTHER" id="PTHR43883">
    <property type="entry name" value="SLR0207 PROTEIN"/>
    <property type="match status" value="1"/>
</dbReference>
<dbReference type="InterPro" id="IPR002575">
    <property type="entry name" value="Aminoglycoside_PTrfase"/>
</dbReference>
<keyword evidence="3" id="KW-1185">Reference proteome</keyword>
<dbReference type="Proteomes" id="UP000316905">
    <property type="component" value="Unassembled WGS sequence"/>
</dbReference>
<organism evidence="2 3">
    <name type="scientific">Pseudomonas duriflava</name>
    <dbReference type="NCBI Taxonomy" id="459528"/>
    <lineage>
        <taxon>Bacteria</taxon>
        <taxon>Pseudomonadati</taxon>
        <taxon>Pseudomonadota</taxon>
        <taxon>Gammaproteobacteria</taxon>
        <taxon>Pseudomonadales</taxon>
        <taxon>Pseudomonadaceae</taxon>
        <taxon>Pseudomonas</taxon>
    </lineage>
</organism>
<dbReference type="AlphaFoldDB" id="A0A562Q2G4"/>
<sequence>MSQILITALQNPALYPHPVTAFAVIETHISWVILTGEYAYKIKKSVNFGFLDFTTLEAREHFCREEVRLNQRLTQDLYLDVLPITGCPEAPQLNGEGPVIEYAIRMREFPQSQLLSEIEQRGELKEWHIDALAEQIARFHQAAPVVDDRNDLGSPESVMAPVRQNFEQIRPLLDQPEDLAQLDQLEAWAEEHFARLRPLFERRKAEGFIRECHGDIHLANVTQLDRDVVLFDCIEFNEPFRMTDVLADTAFLAMDLEDRHHRALAHRFVNAYIEQTGDYTGLHVLPFYKAYRAMVRAKINLFQYGQVSDPVRKAEILKRYRNYTNLAERYCAIPYQVLAITHGVSAVGKSTAALRLVEALGAIRVRSDVERKRIIKDSDPDVLYSAAAGHATYARLHELAAEILKAGYPVILDATYLKLEPRRAAAAVAEAAGVPFLILDCHAPETVIAQWLAERQAERRDPSDATLPVIQAQQESREALTSEEKAFSQPLDMTDMESLERMVATFQHKISAL</sequence>
<comment type="caution">
    <text evidence="2">The sequence shown here is derived from an EMBL/GenBank/DDBJ whole genome shotgun (WGS) entry which is preliminary data.</text>
</comment>
<reference evidence="2 3" key="1">
    <citation type="journal article" date="2015" name="Stand. Genomic Sci.">
        <title>Genomic Encyclopedia of Bacterial and Archaeal Type Strains, Phase III: the genomes of soil and plant-associated and newly described type strains.</title>
        <authorList>
            <person name="Whitman W.B."/>
            <person name="Woyke T."/>
            <person name="Klenk H.P."/>
            <person name="Zhou Y."/>
            <person name="Lilburn T.G."/>
            <person name="Beck B.J."/>
            <person name="De Vos P."/>
            <person name="Vandamme P."/>
            <person name="Eisen J.A."/>
            <person name="Garrity G."/>
            <person name="Hugenholtz P."/>
            <person name="Kyrpides N.C."/>
        </authorList>
    </citation>
    <scope>NUCLEOTIDE SEQUENCE [LARGE SCALE GENOMIC DNA]</scope>
    <source>
        <strain evidence="2 3">CGMCC 1.6858</strain>
    </source>
</reference>
<proteinExistence type="predicted"/>
<dbReference type="InterPro" id="IPR011009">
    <property type="entry name" value="Kinase-like_dom_sf"/>
</dbReference>
<dbReference type="SUPFAM" id="SSF56112">
    <property type="entry name" value="Protein kinase-like (PK-like)"/>
    <property type="match status" value="1"/>
</dbReference>
<dbReference type="SUPFAM" id="SSF52540">
    <property type="entry name" value="P-loop containing nucleoside triphosphate hydrolases"/>
    <property type="match status" value="1"/>
</dbReference>
<dbReference type="OrthoDB" id="9810277at2"/>
<feature type="domain" description="Aminoglycoside phosphotransferase" evidence="1">
    <location>
        <begin position="121"/>
        <end position="279"/>
    </location>
</feature>